<keyword evidence="1" id="KW-0472">Membrane</keyword>
<feature type="transmembrane region" description="Helical" evidence="1">
    <location>
        <begin position="199"/>
        <end position="217"/>
    </location>
</feature>
<feature type="transmembrane region" description="Helical" evidence="1">
    <location>
        <begin position="319"/>
        <end position="339"/>
    </location>
</feature>
<dbReference type="Pfam" id="PF20151">
    <property type="entry name" value="DUF6533"/>
    <property type="match status" value="1"/>
</dbReference>
<proteinExistence type="predicted"/>
<dbReference type="RefSeq" id="XP_007763096.1">
    <property type="nucleotide sequence ID" value="XM_007764906.1"/>
</dbReference>
<reference evidence="4" key="1">
    <citation type="journal article" date="2012" name="Science">
        <title>The Paleozoic origin of enzymatic lignin decomposition reconstructed from 31 fungal genomes.</title>
        <authorList>
            <person name="Floudas D."/>
            <person name="Binder M."/>
            <person name="Riley R."/>
            <person name="Barry K."/>
            <person name="Blanchette R.A."/>
            <person name="Henrissat B."/>
            <person name="Martinez A.T."/>
            <person name="Otillar R."/>
            <person name="Spatafora J.W."/>
            <person name="Yadav J.S."/>
            <person name="Aerts A."/>
            <person name="Benoit I."/>
            <person name="Boyd A."/>
            <person name="Carlson A."/>
            <person name="Copeland A."/>
            <person name="Coutinho P.M."/>
            <person name="de Vries R.P."/>
            <person name="Ferreira P."/>
            <person name="Findley K."/>
            <person name="Foster B."/>
            <person name="Gaskell J."/>
            <person name="Glotzer D."/>
            <person name="Gorecki P."/>
            <person name="Heitman J."/>
            <person name="Hesse C."/>
            <person name="Hori C."/>
            <person name="Igarashi K."/>
            <person name="Jurgens J.A."/>
            <person name="Kallen N."/>
            <person name="Kersten P."/>
            <person name="Kohler A."/>
            <person name="Kuees U."/>
            <person name="Kumar T.K.A."/>
            <person name="Kuo A."/>
            <person name="LaButti K."/>
            <person name="Larrondo L.F."/>
            <person name="Lindquist E."/>
            <person name="Ling A."/>
            <person name="Lombard V."/>
            <person name="Lucas S."/>
            <person name="Lundell T."/>
            <person name="Martin R."/>
            <person name="McLaughlin D.J."/>
            <person name="Morgenstern I."/>
            <person name="Morin E."/>
            <person name="Murat C."/>
            <person name="Nagy L.G."/>
            <person name="Nolan M."/>
            <person name="Ohm R.A."/>
            <person name="Patyshakuliyeva A."/>
            <person name="Rokas A."/>
            <person name="Ruiz-Duenas F.J."/>
            <person name="Sabat G."/>
            <person name="Salamov A."/>
            <person name="Samejima M."/>
            <person name="Schmutz J."/>
            <person name="Slot J.C."/>
            <person name="St John F."/>
            <person name="Stenlid J."/>
            <person name="Sun H."/>
            <person name="Sun S."/>
            <person name="Syed K."/>
            <person name="Tsang A."/>
            <person name="Wiebenga A."/>
            <person name="Young D."/>
            <person name="Pisabarro A."/>
            <person name="Eastwood D.C."/>
            <person name="Martin F."/>
            <person name="Cullen D."/>
            <person name="Grigoriev I.V."/>
            <person name="Hibbett D.S."/>
        </authorList>
    </citation>
    <scope>NUCLEOTIDE SEQUENCE [LARGE SCALE GENOMIC DNA]</scope>
    <source>
        <strain evidence="4">RWD-64-598 SS2</strain>
    </source>
</reference>
<evidence type="ECO:0000259" key="2">
    <source>
        <dbReference type="Pfam" id="PF20151"/>
    </source>
</evidence>
<evidence type="ECO:0000313" key="4">
    <source>
        <dbReference type="Proteomes" id="UP000053558"/>
    </source>
</evidence>
<keyword evidence="4" id="KW-1185">Reference proteome</keyword>
<keyword evidence="1" id="KW-0812">Transmembrane</keyword>
<feature type="transmembrane region" description="Helical" evidence="1">
    <location>
        <begin position="229"/>
        <end position="250"/>
    </location>
</feature>
<dbReference type="AlphaFoldDB" id="A0A5M3N4G4"/>
<dbReference type="KEGG" id="cput:CONPUDRAFT_140867"/>
<feature type="domain" description="DUF6533" evidence="2">
    <location>
        <begin position="112"/>
        <end position="156"/>
    </location>
</feature>
<dbReference type="InterPro" id="IPR045340">
    <property type="entry name" value="DUF6533"/>
</dbReference>
<keyword evidence="1" id="KW-1133">Transmembrane helix</keyword>
<evidence type="ECO:0000313" key="3">
    <source>
        <dbReference type="EMBL" id="EIW86198.1"/>
    </source>
</evidence>
<feature type="transmembrane region" description="Helical" evidence="1">
    <location>
        <begin position="146"/>
        <end position="167"/>
    </location>
</feature>
<feature type="transmembrane region" description="Helical" evidence="1">
    <location>
        <begin position="270"/>
        <end position="298"/>
    </location>
</feature>
<organism evidence="3 4">
    <name type="scientific">Coniophora puteana (strain RWD-64-598)</name>
    <name type="common">Brown rot fungus</name>
    <dbReference type="NCBI Taxonomy" id="741705"/>
    <lineage>
        <taxon>Eukaryota</taxon>
        <taxon>Fungi</taxon>
        <taxon>Dikarya</taxon>
        <taxon>Basidiomycota</taxon>
        <taxon>Agaricomycotina</taxon>
        <taxon>Agaricomycetes</taxon>
        <taxon>Agaricomycetidae</taxon>
        <taxon>Boletales</taxon>
        <taxon>Coniophorineae</taxon>
        <taxon>Coniophoraceae</taxon>
        <taxon>Coniophora</taxon>
    </lineage>
</organism>
<dbReference type="OrthoDB" id="2993276at2759"/>
<comment type="caution">
    <text evidence="3">The sequence shown here is derived from an EMBL/GenBank/DDBJ whole genome shotgun (WGS) entry which is preliminary data.</text>
</comment>
<name>A0A5M3N4G4_CONPW</name>
<dbReference type="GeneID" id="19201589"/>
<evidence type="ECO:0000256" key="1">
    <source>
        <dbReference type="SAM" id="Phobius"/>
    </source>
</evidence>
<sequence length="397" mass="44765">MSADFLRCDGSTPSIYSSLVIQEPSLGLPSPLGKIASILTTSEFLHETCRKPGEKNLNEVDELFKLDSPYWRIHISRGLLRASKRSLVSRIMTTLDGTALVDAATSYQTFNYVYVSVAALWVYDYVVTLDVEISFLRYSYVRRIKALYLATRFLPFAMLGIHLFRVLPVCSAAHRLFTARTVNLDPGESEAMCNLYDDVSSGLSLLIVLCSESLFILRTYAVWKCDKRILALILASFIIAIVLTVVVSFLPSVPGSSYIILPGAQVTGCFLLYPAVFTSIPYILLIAFEIELIILNIVQGYRVRRETKGRLFGILLQHNLFYFTCGLLFSILNVAIALTTQYGYSTMFENLQVIIHAILATRMHRMLWIRNENRSSHSRWQDSTTVVNIEMLPMTSA</sequence>
<protein>
    <recommendedName>
        <fullName evidence="2">DUF6533 domain-containing protein</fullName>
    </recommendedName>
</protein>
<accession>A0A5M3N4G4</accession>
<gene>
    <name evidence="3" type="ORF">CONPUDRAFT_140867</name>
</gene>
<dbReference type="EMBL" id="JH711573">
    <property type="protein sequence ID" value="EIW86198.1"/>
    <property type="molecule type" value="Genomic_DNA"/>
</dbReference>
<dbReference type="Proteomes" id="UP000053558">
    <property type="component" value="Unassembled WGS sequence"/>
</dbReference>